<keyword evidence="5" id="KW-0812">Transmembrane</keyword>
<evidence type="ECO:0000259" key="6">
    <source>
        <dbReference type="PROSITE" id="PS50109"/>
    </source>
</evidence>
<dbReference type="InterPro" id="IPR001789">
    <property type="entry name" value="Sig_transdc_resp-reg_receiver"/>
</dbReference>
<dbReference type="PANTHER" id="PTHR45339">
    <property type="entry name" value="HYBRID SIGNAL TRANSDUCTION HISTIDINE KINASE J"/>
    <property type="match status" value="1"/>
</dbReference>
<dbReference type="InterPro" id="IPR036097">
    <property type="entry name" value="HisK_dim/P_sf"/>
</dbReference>
<dbReference type="PANTHER" id="PTHR45339:SF5">
    <property type="entry name" value="HISTIDINE KINASE"/>
    <property type="match status" value="1"/>
</dbReference>
<name>A0AA48GZ43_9BACT</name>
<dbReference type="InterPro" id="IPR003661">
    <property type="entry name" value="HisK_dim/P_dom"/>
</dbReference>
<evidence type="ECO:0000313" key="8">
    <source>
        <dbReference type="EMBL" id="BDU73018.1"/>
    </source>
</evidence>
<dbReference type="AlphaFoldDB" id="A0AA48GZ43"/>
<dbReference type="InterPro" id="IPR004358">
    <property type="entry name" value="Sig_transdc_His_kin-like_C"/>
</dbReference>
<evidence type="ECO:0000256" key="3">
    <source>
        <dbReference type="ARBA" id="ARBA00022553"/>
    </source>
</evidence>
<dbReference type="SMART" id="SM00388">
    <property type="entry name" value="HisKA"/>
    <property type="match status" value="1"/>
</dbReference>
<dbReference type="Gene3D" id="3.30.450.20">
    <property type="entry name" value="PAS domain"/>
    <property type="match status" value="2"/>
</dbReference>
<dbReference type="Proteomes" id="UP001238179">
    <property type="component" value="Chromosome"/>
</dbReference>
<feature type="transmembrane region" description="Helical" evidence="5">
    <location>
        <begin position="309"/>
        <end position="332"/>
    </location>
</feature>
<organism evidence="8 9">
    <name type="scientific">Mesoterricola silvestris</name>
    <dbReference type="NCBI Taxonomy" id="2927979"/>
    <lineage>
        <taxon>Bacteria</taxon>
        <taxon>Pseudomonadati</taxon>
        <taxon>Acidobacteriota</taxon>
        <taxon>Holophagae</taxon>
        <taxon>Holophagales</taxon>
        <taxon>Holophagaceae</taxon>
        <taxon>Mesoterricola</taxon>
    </lineage>
</organism>
<evidence type="ECO:0000256" key="1">
    <source>
        <dbReference type="ARBA" id="ARBA00000085"/>
    </source>
</evidence>
<dbReference type="InterPro" id="IPR036890">
    <property type="entry name" value="HATPase_C_sf"/>
</dbReference>
<keyword evidence="5" id="KW-0472">Membrane</keyword>
<dbReference type="SMART" id="SM00448">
    <property type="entry name" value="REC"/>
    <property type="match status" value="1"/>
</dbReference>
<dbReference type="CDD" id="cd12915">
    <property type="entry name" value="PDC2_DGC_like"/>
    <property type="match status" value="1"/>
</dbReference>
<proteinExistence type="predicted"/>
<evidence type="ECO:0000256" key="4">
    <source>
        <dbReference type="PROSITE-ProRule" id="PRU00169"/>
    </source>
</evidence>
<dbReference type="InterPro" id="IPR003594">
    <property type="entry name" value="HATPase_dom"/>
</dbReference>
<dbReference type="PROSITE" id="PS50109">
    <property type="entry name" value="HIS_KIN"/>
    <property type="match status" value="1"/>
</dbReference>
<evidence type="ECO:0000256" key="5">
    <source>
        <dbReference type="SAM" id="Phobius"/>
    </source>
</evidence>
<dbReference type="EC" id="2.7.13.3" evidence="2"/>
<dbReference type="CDD" id="cd17546">
    <property type="entry name" value="REC_hyHK_CKI1_RcsC-like"/>
    <property type="match status" value="1"/>
</dbReference>
<dbReference type="FunFam" id="3.30.565.10:FF:000010">
    <property type="entry name" value="Sensor histidine kinase RcsC"/>
    <property type="match status" value="1"/>
</dbReference>
<dbReference type="SUPFAM" id="SSF47384">
    <property type="entry name" value="Homodimeric domain of signal transducing histidine kinase"/>
    <property type="match status" value="1"/>
</dbReference>
<dbReference type="Pfam" id="PF00072">
    <property type="entry name" value="Response_reg"/>
    <property type="match status" value="1"/>
</dbReference>
<sequence length="717" mass="77918">MPPTPARPAAQGRSHLGTAQLVLGLGGLLVLLVVAATTTSILLLRKREVDLWRNQMSSHSLVLAEHAFQNMATAHLALDAIADQVAAAGIRDPRDLRRRMGTLQAFTQLRERTAGMPQVDVATLVASNGDVINFTRSYPPPPINLADRDYFRARLENPSLGEFISVPVHNKGNGKWVFYISRRLQDARGGFLGLVLVGFSVDVFTDFYQRFAASLGRGASVSLYRDDFTLLTRWPRVDGEIGKRNLTGTTYTIIHKRGLASGTAYSVDMRMAEHRPVARLGAARVVASYPLLVNLTLTEDFFLANWRHMARLIAAVAAASLLAILAALRVLVRSIRRREADLAETLELKRQAEAANAAKSSFLATMGHEIRTPLNGVLGMSELLLQTPLDAEQQSHVHTVLASGRQLLAIVDEVLDFARIEGSRMELERVPFEPAALVADLAEAHGESCRAKGLTLRTQVDPAAPARVLGDPARLRQVVSHFLSNAIKFTETGTITLAVAAGAAPRLRFGVRDTGIGLPAGERDRLFAPFTQGDGTFTRSHGGAGLGLAISKGLVDLMGGEIGVDSRPGEGSEFYLEADFPAVLTESRPIHILLAEDNPVNRKLAGTLLTRLGCTFEVAVHGREALEAVARTPFDLVLMDCQMPEMDGYEAARRIREGEGEGRRLPIIAVSANATREDMDRCTRAGMDDFLSKPYASRSLLELIAKWSGPGRGMNKD</sequence>
<dbReference type="RefSeq" id="WP_316411662.1">
    <property type="nucleotide sequence ID" value="NZ_AP027080.1"/>
</dbReference>
<dbReference type="EMBL" id="AP027080">
    <property type="protein sequence ID" value="BDU73018.1"/>
    <property type="molecule type" value="Genomic_DNA"/>
</dbReference>
<dbReference type="CDD" id="cd12914">
    <property type="entry name" value="PDC1_DGC_like"/>
    <property type="match status" value="1"/>
</dbReference>
<feature type="modified residue" description="4-aspartylphosphate" evidence="4">
    <location>
        <position position="640"/>
    </location>
</feature>
<accession>A0AA48GZ43</accession>
<evidence type="ECO:0000259" key="7">
    <source>
        <dbReference type="PROSITE" id="PS50110"/>
    </source>
</evidence>
<evidence type="ECO:0000256" key="2">
    <source>
        <dbReference type="ARBA" id="ARBA00012438"/>
    </source>
</evidence>
<dbReference type="SUPFAM" id="SSF52172">
    <property type="entry name" value="CheY-like"/>
    <property type="match status" value="1"/>
</dbReference>
<dbReference type="CDD" id="cd16922">
    <property type="entry name" value="HATPase_EvgS-ArcB-TorS-like"/>
    <property type="match status" value="1"/>
</dbReference>
<dbReference type="Pfam" id="PF02518">
    <property type="entry name" value="HATPase_c"/>
    <property type="match status" value="1"/>
</dbReference>
<keyword evidence="5" id="KW-1133">Transmembrane helix</keyword>
<dbReference type="PROSITE" id="PS50110">
    <property type="entry name" value="RESPONSE_REGULATORY"/>
    <property type="match status" value="1"/>
</dbReference>
<comment type="catalytic activity">
    <reaction evidence="1">
        <text>ATP + protein L-histidine = ADP + protein N-phospho-L-histidine.</text>
        <dbReference type="EC" id="2.7.13.3"/>
    </reaction>
</comment>
<dbReference type="InterPro" id="IPR011006">
    <property type="entry name" value="CheY-like_superfamily"/>
</dbReference>
<evidence type="ECO:0000313" key="9">
    <source>
        <dbReference type="Proteomes" id="UP001238179"/>
    </source>
</evidence>
<dbReference type="InterPro" id="IPR005467">
    <property type="entry name" value="His_kinase_dom"/>
</dbReference>
<protein>
    <recommendedName>
        <fullName evidence="2">histidine kinase</fullName>
        <ecNumber evidence="2">2.7.13.3</ecNumber>
    </recommendedName>
</protein>
<dbReference type="SUPFAM" id="SSF55874">
    <property type="entry name" value="ATPase domain of HSP90 chaperone/DNA topoisomerase II/histidine kinase"/>
    <property type="match status" value="1"/>
</dbReference>
<dbReference type="CDD" id="cd00082">
    <property type="entry name" value="HisKA"/>
    <property type="match status" value="1"/>
</dbReference>
<feature type="domain" description="Response regulatory" evidence="7">
    <location>
        <begin position="591"/>
        <end position="708"/>
    </location>
</feature>
<dbReference type="Pfam" id="PF00512">
    <property type="entry name" value="HisKA"/>
    <property type="match status" value="1"/>
</dbReference>
<dbReference type="PRINTS" id="PR00344">
    <property type="entry name" value="BCTRLSENSOR"/>
</dbReference>
<feature type="domain" description="Histidine kinase" evidence="6">
    <location>
        <begin position="365"/>
        <end position="582"/>
    </location>
</feature>
<reference evidence="9" key="1">
    <citation type="journal article" date="2023" name="Int. J. Syst. Evol. Microbiol.">
        <title>Mesoterricola silvestris gen. nov., sp. nov., Mesoterricola sediminis sp. nov., Geothrix oryzae sp. nov., Geothrix edaphica sp. nov., Geothrix rubra sp. nov., and Geothrix limicola sp. nov., six novel members of Acidobacteriota isolated from soils.</title>
        <authorList>
            <person name="Itoh H."/>
            <person name="Sugisawa Y."/>
            <person name="Mise K."/>
            <person name="Xu Z."/>
            <person name="Kuniyasu M."/>
            <person name="Ushijima N."/>
            <person name="Kawano K."/>
            <person name="Kobayashi E."/>
            <person name="Shiratori Y."/>
            <person name="Masuda Y."/>
            <person name="Senoo K."/>
        </authorList>
    </citation>
    <scope>NUCLEOTIDE SEQUENCE [LARGE SCALE GENOMIC DNA]</scope>
    <source>
        <strain evidence="9">W79</strain>
    </source>
</reference>
<feature type="transmembrane region" description="Helical" evidence="5">
    <location>
        <begin position="20"/>
        <end position="44"/>
    </location>
</feature>
<keyword evidence="3 4" id="KW-0597">Phosphoprotein</keyword>
<dbReference type="SMART" id="SM00387">
    <property type="entry name" value="HATPase_c"/>
    <property type="match status" value="1"/>
</dbReference>
<dbReference type="KEGG" id="msil:METEAL_21920"/>
<dbReference type="Gene3D" id="3.30.565.10">
    <property type="entry name" value="Histidine kinase-like ATPase, C-terminal domain"/>
    <property type="match status" value="1"/>
</dbReference>
<dbReference type="GO" id="GO:0000155">
    <property type="term" value="F:phosphorelay sensor kinase activity"/>
    <property type="evidence" value="ECO:0007669"/>
    <property type="project" value="InterPro"/>
</dbReference>
<keyword evidence="9" id="KW-1185">Reference proteome</keyword>
<gene>
    <name evidence="8" type="ORF">METEAL_21920</name>
</gene>
<dbReference type="Gene3D" id="1.10.287.130">
    <property type="match status" value="1"/>
</dbReference>
<dbReference type="Gene3D" id="3.40.50.2300">
    <property type="match status" value="1"/>
</dbReference>